<dbReference type="AlphaFoldDB" id="A0A9D5CMF9"/>
<gene>
    <name evidence="1" type="ORF">J5N97_017052</name>
</gene>
<keyword evidence="2" id="KW-1185">Reference proteome</keyword>
<evidence type="ECO:0000313" key="1">
    <source>
        <dbReference type="EMBL" id="KAJ0975087.1"/>
    </source>
</evidence>
<accession>A0A9D5CMF9</accession>
<dbReference type="Proteomes" id="UP001085076">
    <property type="component" value="Miscellaneous, Linkage group lg04"/>
</dbReference>
<dbReference type="EMBL" id="JAGGNH010000004">
    <property type="protein sequence ID" value="KAJ0975087.1"/>
    <property type="molecule type" value="Genomic_DNA"/>
</dbReference>
<protein>
    <submittedName>
        <fullName evidence="1">Uncharacterized protein</fullName>
    </submittedName>
</protein>
<evidence type="ECO:0000313" key="2">
    <source>
        <dbReference type="Proteomes" id="UP001085076"/>
    </source>
</evidence>
<comment type="caution">
    <text evidence="1">The sequence shown here is derived from an EMBL/GenBank/DDBJ whole genome shotgun (WGS) entry which is preliminary data.</text>
</comment>
<organism evidence="1 2">
    <name type="scientific">Dioscorea zingiberensis</name>
    <dbReference type="NCBI Taxonomy" id="325984"/>
    <lineage>
        <taxon>Eukaryota</taxon>
        <taxon>Viridiplantae</taxon>
        <taxon>Streptophyta</taxon>
        <taxon>Embryophyta</taxon>
        <taxon>Tracheophyta</taxon>
        <taxon>Spermatophyta</taxon>
        <taxon>Magnoliopsida</taxon>
        <taxon>Liliopsida</taxon>
        <taxon>Dioscoreales</taxon>
        <taxon>Dioscoreaceae</taxon>
        <taxon>Dioscorea</taxon>
    </lineage>
</organism>
<sequence>MVAVGPSARLAWLSRHRLRRLIDDVTTLVVVTVAGGSVHSGNIYDLIRVNSSLGSRFLASEILAFLSRFRAFGAAIQKTAC</sequence>
<proteinExistence type="predicted"/>
<name>A0A9D5CMF9_9LILI</name>
<reference evidence="1" key="1">
    <citation type="submission" date="2021-03" db="EMBL/GenBank/DDBJ databases">
        <authorList>
            <person name="Li Z."/>
            <person name="Yang C."/>
        </authorList>
    </citation>
    <scope>NUCLEOTIDE SEQUENCE</scope>
    <source>
        <strain evidence="1">Dzin_1.0</strain>
        <tissue evidence="1">Leaf</tissue>
    </source>
</reference>
<reference evidence="1" key="2">
    <citation type="journal article" date="2022" name="Hortic Res">
        <title>The genome of Dioscorea zingiberensis sheds light on the biosynthesis, origin and evolution of the medicinally important diosgenin saponins.</title>
        <authorList>
            <person name="Li Y."/>
            <person name="Tan C."/>
            <person name="Li Z."/>
            <person name="Guo J."/>
            <person name="Li S."/>
            <person name="Chen X."/>
            <person name="Wang C."/>
            <person name="Dai X."/>
            <person name="Yang H."/>
            <person name="Song W."/>
            <person name="Hou L."/>
            <person name="Xu J."/>
            <person name="Tong Z."/>
            <person name="Xu A."/>
            <person name="Yuan X."/>
            <person name="Wang W."/>
            <person name="Yang Q."/>
            <person name="Chen L."/>
            <person name="Sun Z."/>
            <person name="Wang K."/>
            <person name="Pan B."/>
            <person name="Chen J."/>
            <person name="Bao Y."/>
            <person name="Liu F."/>
            <person name="Qi X."/>
            <person name="Gang D.R."/>
            <person name="Wen J."/>
            <person name="Li J."/>
        </authorList>
    </citation>
    <scope>NUCLEOTIDE SEQUENCE</scope>
    <source>
        <strain evidence="1">Dzin_1.0</strain>
    </source>
</reference>